<reference evidence="2" key="1">
    <citation type="submission" date="2022-07" db="EMBL/GenBank/DDBJ databases">
        <authorList>
            <person name="Otstavnykh N."/>
            <person name="Isaeva M."/>
            <person name="Bystritskaya E."/>
        </authorList>
    </citation>
    <scope>NUCLEOTIDE SEQUENCE</scope>
    <source>
        <strain evidence="2">KCTC 52189</strain>
    </source>
</reference>
<accession>A0AAE4B7K1</accession>
<evidence type="ECO:0000256" key="1">
    <source>
        <dbReference type="SAM" id="MobiDB-lite"/>
    </source>
</evidence>
<reference evidence="2" key="2">
    <citation type="submission" date="2023-02" db="EMBL/GenBank/DDBJ databases">
        <title>'Rhodoalgimonas zhirmunskyi' gen. nov., isolated from a red alga.</title>
        <authorList>
            <person name="Nedashkovskaya O.I."/>
            <person name="Otstavnykh N.Y."/>
            <person name="Bystritskaya E.P."/>
            <person name="Balabanova L.A."/>
            <person name="Isaeva M.P."/>
        </authorList>
    </citation>
    <scope>NUCLEOTIDE SEQUENCE</scope>
    <source>
        <strain evidence="2">KCTC 52189</strain>
    </source>
</reference>
<feature type="region of interest" description="Disordered" evidence="1">
    <location>
        <begin position="76"/>
        <end position="95"/>
    </location>
</feature>
<name>A0AAE4B7K1_9RHOB</name>
<organism evidence="2 3">
    <name type="scientific">Marimonas arenosa</name>
    <dbReference type="NCBI Taxonomy" id="1795305"/>
    <lineage>
        <taxon>Bacteria</taxon>
        <taxon>Pseudomonadati</taxon>
        <taxon>Pseudomonadota</taxon>
        <taxon>Alphaproteobacteria</taxon>
        <taxon>Rhodobacterales</taxon>
        <taxon>Paracoccaceae</taxon>
        <taxon>Marimonas</taxon>
    </lineage>
</organism>
<evidence type="ECO:0000313" key="3">
    <source>
        <dbReference type="Proteomes" id="UP001226762"/>
    </source>
</evidence>
<gene>
    <name evidence="2" type="ORF">NO357_17040</name>
</gene>
<dbReference type="RefSeq" id="WP_306736913.1">
    <property type="nucleotide sequence ID" value="NZ_JANHAX010000006.1"/>
</dbReference>
<dbReference type="AlphaFoldDB" id="A0AAE4B7K1"/>
<dbReference type="Gene3D" id="2.60.120.620">
    <property type="entry name" value="q2cbj1_9rhob like domain"/>
    <property type="match status" value="1"/>
</dbReference>
<dbReference type="EMBL" id="JANHAX010000006">
    <property type="protein sequence ID" value="MDQ2091611.1"/>
    <property type="molecule type" value="Genomic_DNA"/>
</dbReference>
<proteinExistence type="predicted"/>
<comment type="caution">
    <text evidence="2">The sequence shown here is derived from an EMBL/GenBank/DDBJ whole genome shotgun (WGS) entry which is preliminary data.</text>
</comment>
<protein>
    <submittedName>
        <fullName evidence="2">Uncharacterized protein</fullName>
    </submittedName>
</protein>
<evidence type="ECO:0000313" key="2">
    <source>
        <dbReference type="EMBL" id="MDQ2091611.1"/>
    </source>
</evidence>
<dbReference type="Proteomes" id="UP001226762">
    <property type="component" value="Unassembled WGS sequence"/>
</dbReference>
<keyword evidence="3" id="KW-1185">Reference proteome</keyword>
<sequence>MEDRTFKLGQGEAVVYPADTLHRVESVTEGVRLAITGWATNWVRDPRQRDILFDLWQALRRAEAAGDGKTGAARFQNALEPSADAGRMTRAGGSV</sequence>